<feature type="domain" description="Secretin/TonB short N-terminal" evidence="9">
    <location>
        <begin position="58"/>
        <end position="109"/>
    </location>
</feature>
<keyword evidence="7" id="KW-0798">TonB box</keyword>
<keyword evidence="8" id="KW-0732">Signal</keyword>
<dbReference type="GO" id="GO:0006826">
    <property type="term" value="P:iron ion transport"/>
    <property type="evidence" value="ECO:0007669"/>
    <property type="project" value="UniProtKB-KW"/>
</dbReference>
<accession>A0A1E7ZFK3</accession>
<evidence type="ECO:0000256" key="7">
    <source>
        <dbReference type="RuleBase" id="RU003357"/>
    </source>
</evidence>
<comment type="similarity">
    <text evidence="7">Belongs to the TonB-dependent receptor family.</text>
</comment>
<evidence type="ECO:0000256" key="3">
    <source>
        <dbReference type="ARBA" id="ARBA00022496"/>
    </source>
</evidence>
<dbReference type="InterPro" id="IPR037066">
    <property type="entry name" value="Plug_dom_sf"/>
</dbReference>
<keyword evidence="3" id="KW-0406">Ion transport</keyword>
<dbReference type="SUPFAM" id="SSF56935">
    <property type="entry name" value="Porins"/>
    <property type="match status" value="1"/>
</dbReference>
<keyword evidence="10" id="KW-0675">Receptor</keyword>
<gene>
    <name evidence="10" type="ORF">BFC18_03900</name>
</gene>
<keyword evidence="4" id="KW-0408">Iron</keyword>
<comment type="caution">
    <text evidence="10">The sequence shown here is derived from an EMBL/GenBank/DDBJ whole genome shotgun (WGS) entry which is preliminary data.</text>
</comment>
<dbReference type="InterPro" id="IPR012910">
    <property type="entry name" value="Plug_dom"/>
</dbReference>
<reference evidence="10 11" key="1">
    <citation type="submission" date="2016-08" db="EMBL/GenBank/DDBJ databases">
        <authorList>
            <person name="Seilhamer J.J."/>
        </authorList>
    </citation>
    <scope>NUCLEOTIDE SEQUENCE [LARGE SCALE GENOMIC DNA]</scope>
    <source>
        <strain evidence="10 11">KCTC 42603</strain>
    </source>
</reference>
<organism evidence="10 11">
    <name type="scientific">Alteromonas confluentis</name>
    <dbReference type="NCBI Taxonomy" id="1656094"/>
    <lineage>
        <taxon>Bacteria</taxon>
        <taxon>Pseudomonadati</taxon>
        <taxon>Pseudomonadota</taxon>
        <taxon>Gammaproteobacteria</taxon>
        <taxon>Alteromonadales</taxon>
        <taxon>Alteromonadaceae</taxon>
        <taxon>Alteromonas/Salinimonas group</taxon>
        <taxon>Alteromonas</taxon>
    </lineage>
</organism>
<dbReference type="SMART" id="SM00965">
    <property type="entry name" value="STN"/>
    <property type="match status" value="1"/>
</dbReference>
<dbReference type="InterPro" id="IPR000531">
    <property type="entry name" value="Beta-barrel_TonB"/>
</dbReference>
<keyword evidence="6" id="KW-0998">Cell outer membrane</keyword>
<evidence type="ECO:0000313" key="11">
    <source>
        <dbReference type="Proteomes" id="UP000175691"/>
    </source>
</evidence>
<dbReference type="Proteomes" id="UP000175691">
    <property type="component" value="Unassembled WGS sequence"/>
</dbReference>
<dbReference type="InterPro" id="IPR036942">
    <property type="entry name" value="Beta-barrel_TonB_sf"/>
</dbReference>
<dbReference type="PANTHER" id="PTHR47234:SF3">
    <property type="entry name" value="SECRETIN_TONB SHORT N-TERMINAL DOMAIN-CONTAINING PROTEIN"/>
    <property type="match status" value="1"/>
</dbReference>
<evidence type="ECO:0000256" key="5">
    <source>
        <dbReference type="ARBA" id="ARBA00023136"/>
    </source>
</evidence>
<protein>
    <submittedName>
        <fullName evidence="10">TonB-dependent receptor</fullName>
    </submittedName>
</protein>
<evidence type="ECO:0000313" key="10">
    <source>
        <dbReference type="EMBL" id="OFC72222.1"/>
    </source>
</evidence>
<dbReference type="EMBL" id="MDHN01000006">
    <property type="protein sequence ID" value="OFC72222.1"/>
    <property type="molecule type" value="Genomic_DNA"/>
</dbReference>
<keyword evidence="2" id="KW-0813">Transport</keyword>
<comment type="subcellular location">
    <subcellularLocation>
        <location evidence="1 7">Cell outer membrane</location>
    </subcellularLocation>
</comment>
<dbReference type="GO" id="GO:0009279">
    <property type="term" value="C:cell outer membrane"/>
    <property type="evidence" value="ECO:0007669"/>
    <property type="project" value="UniProtKB-SubCell"/>
</dbReference>
<keyword evidence="5 7" id="KW-0472">Membrane</keyword>
<keyword evidence="11" id="KW-1185">Reference proteome</keyword>
<evidence type="ECO:0000256" key="1">
    <source>
        <dbReference type="ARBA" id="ARBA00004442"/>
    </source>
</evidence>
<feature type="signal peptide" evidence="8">
    <location>
        <begin position="1"/>
        <end position="32"/>
    </location>
</feature>
<proteinExistence type="inferred from homology"/>
<feature type="chain" id="PRO_5009209819" evidence="8">
    <location>
        <begin position="33"/>
        <end position="966"/>
    </location>
</feature>
<dbReference type="Pfam" id="PF07715">
    <property type="entry name" value="Plug"/>
    <property type="match status" value="1"/>
</dbReference>
<dbReference type="OrthoDB" id="9805434at2"/>
<evidence type="ECO:0000256" key="8">
    <source>
        <dbReference type="SAM" id="SignalP"/>
    </source>
</evidence>
<sequence length="966" mass="105463">MRFSLVSQRLRRQLRITGLVAASYFAASVAMAQQKIEFDIPAQRADVALTEFAKQANTTLLFPYELAEKVQANGLSGTFTLQEGLIHLLKGTELAVQIDATGMLTVKPIVELRQPPPRPPKTRINDDIGFSIERIAIVGTRSAPRSVVESPVPLDIIAGDTLQAQGSSDVLSMLAGVVPSLNVNDQPINDAASLVRPANLRGMAADHTLVLLNGKRRHRSSVITFLGGGLSDGAQGPDISVLPAGAMRQVEVLRDGAAAQYGSDAIAGVINFVLDDRREGGYLSAKTGEYYEGDGELVHLQGNLGTSLGSGFFNITAEYQQRNGTSRSVQRADAQALIDAGNTFVSSPSQVWGALDVNSDAKLAFNAAVPLTEKVDVYWFGTAARREIEGGFYYRHPHTRLGIFADPNSDTAKLLVADKDGLGQGITCPDIFITDNNVLDDPAYLQIADNSTSLGQNCFAFNEWFPGGFTPRFGGVIKDGSAFAGIRGELNDDWLFDLSASVGYSNVSYRLHNTINPSLGEATPTSFTPGAVSQLERTINLDFSRFFDSWTSKPISFATGMEWRRERYSQQAGDEASWIEGPFANNAEVATSPGFGIGSNGFPGYQPVTAGDWSRHNWALYADVEMYLSEDLQLATALRSEHFSDFGSTLDGKVNLRYQLNDIVSFRSSLSSGFKAPTVGQSNVINITTAYASTGLEDQATLPPTHPISQMLGAEPLTPEESINSSIGLVAFWDEDFYLTIDYFNIRLYDRISTTSAIPLTADDVEQLIAQGNPEADNYRAIKYFANDFDTATQGVDIVLNYRFDLADVTNALTTSFNWTDTRVKRLSAFPQTQPDGEVLLVPSLTPQRVRMLEDNLPAVRITTTLKQHWQAWSMLWRLKYYGAFYEDHVDAAAGMDIDGSSMITLDAELSWHYSENLTLALGASNVFNTTPQINPYADVVGALYPPTSPSGMNGGFWYLQSRYDF</sequence>
<evidence type="ECO:0000256" key="2">
    <source>
        <dbReference type="ARBA" id="ARBA00022448"/>
    </source>
</evidence>
<dbReference type="Pfam" id="PF00593">
    <property type="entry name" value="TonB_dep_Rec_b-barrel"/>
    <property type="match status" value="1"/>
</dbReference>
<keyword evidence="3" id="KW-0410">Iron transport</keyword>
<name>A0A1E7ZFK3_9ALTE</name>
<dbReference type="Gene3D" id="3.55.50.30">
    <property type="match status" value="1"/>
</dbReference>
<dbReference type="PANTHER" id="PTHR47234">
    <property type="match status" value="1"/>
</dbReference>
<dbReference type="Gene3D" id="2.40.170.20">
    <property type="entry name" value="TonB-dependent receptor, beta-barrel domain"/>
    <property type="match status" value="1"/>
</dbReference>
<evidence type="ECO:0000256" key="4">
    <source>
        <dbReference type="ARBA" id="ARBA00023004"/>
    </source>
</evidence>
<evidence type="ECO:0000259" key="9">
    <source>
        <dbReference type="SMART" id="SM00965"/>
    </source>
</evidence>
<dbReference type="AlphaFoldDB" id="A0A1E7ZFK3"/>
<evidence type="ECO:0000256" key="6">
    <source>
        <dbReference type="ARBA" id="ARBA00023237"/>
    </source>
</evidence>
<dbReference type="Gene3D" id="2.170.130.10">
    <property type="entry name" value="TonB-dependent receptor, plug domain"/>
    <property type="match status" value="1"/>
</dbReference>
<dbReference type="InterPro" id="IPR011662">
    <property type="entry name" value="Secretin/TonB_short_N"/>
</dbReference>
<dbReference type="STRING" id="1656094.BFC18_03900"/>